<keyword evidence="3" id="KW-1133">Transmembrane helix</keyword>
<feature type="domain" description="OmpR/PhoB-type" evidence="4">
    <location>
        <begin position="1"/>
        <end position="95"/>
    </location>
</feature>
<protein>
    <submittedName>
        <fullName evidence="5">Winged helix-turn-helix domain-containing protein</fullName>
    </submittedName>
</protein>
<comment type="caution">
    <text evidence="5">The sequence shown here is derived from an EMBL/GenBank/DDBJ whole genome shotgun (WGS) entry which is preliminary data.</text>
</comment>
<gene>
    <name evidence="5" type="ORF">Q4568_06170</name>
</gene>
<dbReference type="Pfam" id="PF00486">
    <property type="entry name" value="Trans_reg_C"/>
    <property type="match status" value="1"/>
</dbReference>
<dbReference type="PROSITE" id="PS51755">
    <property type="entry name" value="OMPR_PHOB"/>
    <property type="match status" value="1"/>
</dbReference>
<evidence type="ECO:0000259" key="4">
    <source>
        <dbReference type="PROSITE" id="PS51755"/>
    </source>
</evidence>
<keyword evidence="1 2" id="KW-0238">DNA-binding</keyword>
<evidence type="ECO:0000256" key="1">
    <source>
        <dbReference type="ARBA" id="ARBA00023125"/>
    </source>
</evidence>
<name>A0AAW7Y0K0_9GAMM</name>
<dbReference type="InterPro" id="IPR036388">
    <property type="entry name" value="WH-like_DNA-bd_sf"/>
</dbReference>
<feature type="transmembrane region" description="Helical" evidence="3">
    <location>
        <begin position="149"/>
        <end position="174"/>
    </location>
</feature>
<dbReference type="RefSeq" id="WP_303498691.1">
    <property type="nucleotide sequence ID" value="NZ_JAUOPU010000004.1"/>
</dbReference>
<organism evidence="5 6">
    <name type="scientific">Photobacterium sanguinicancri</name>
    <dbReference type="NCBI Taxonomy" id="875932"/>
    <lineage>
        <taxon>Bacteria</taxon>
        <taxon>Pseudomonadati</taxon>
        <taxon>Pseudomonadota</taxon>
        <taxon>Gammaproteobacteria</taxon>
        <taxon>Vibrionales</taxon>
        <taxon>Vibrionaceae</taxon>
        <taxon>Photobacterium</taxon>
    </lineage>
</organism>
<dbReference type="GO" id="GO:0000160">
    <property type="term" value="P:phosphorelay signal transduction system"/>
    <property type="evidence" value="ECO:0007669"/>
    <property type="project" value="InterPro"/>
</dbReference>
<reference evidence="5" key="1">
    <citation type="submission" date="2023-07" db="EMBL/GenBank/DDBJ databases">
        <title>Genome content predicts the carbon catabolic preferences of heterotrophic bacteria.</title>
        <authorList>
            <person name="Gralka M."/>
        </authorList>
    </citation>
    <scope>NUCLEOTIDE SEQUENCE</scope>
    <source>
        <strain evidence="5">G2M05</strain>
    </source>
</reference>
<accession>A0AAW7Y0K0</accession>
<keyword evidence="3" id="KW-0812">Transmembrane</keyword>
<dbReference type="Gene3D" id="1.10.10.10">
    <property type="entry name" value="Winged helix-like DNA-binding domain superfamily/Winged helix DNA-binding domain"/>
    <property type="match status" value="1"/>
</dbReference>
<dbReference type="SUPFAM" id="SSF46894">
    <property type="entry name" value="C-terminal effector domain of the bipartite response regulators"/>
    <property type="match status" value="1"/>
</dbReference>
<feature type="DNA-binding region" description="OmpR/PhoB-type" evidence="2">
    <location>
        <begin position="1"/>
        <end position="95"/>
    </location>
</feature>
<evidence type="ECO:0000313" key="5">
    <source>
        <dbReference type="EMBL" id="MDO6542108.1"/>
    </source>
</evidence>
<proteinExistence type="predicted"/>
<dbReference type="Proteomes" id="UP001170624">
    <property type="component" value="Unassembled WGS sequence"/>
</dbReference>
<sequence length="268" mass="31178">MWCFDPTARWQLTHTQNSTAKKLKSTDSKILEMLLLHQGQVVSKEELENAAWPGRFVSKSSLTQSIAQLRFALGDSGREQKIIKTLPRQGYMLATNVMMMEINTQSKPSVEVSVQPEEQSELDSQNILILPRNSEITHSCVSSTTDISRIQWCLLILLSISLIMSSYWLTVMIYRNNHIARDKWQQTSYQGVRYFFEPKEQGEQLFNWLKDTYSDNLRMLYLSKNPEQLYVSCTYLSSSLKERKVTNMSFIHNFSPENIKRAIREQCQ</sequence>
<dbReference type="InterPro" id="IPR016032">
    <property type="entry name" value="Sig_transdc_resp-reg_C-effctor"/>
</dbReference>
<dbReference type="SMART" id="SM00862">
    <property type="entry name" value="Trans_reg_C"/>
    <property type="match status" value="1"/>
</dbReference>
<dbReference type="GO" id="GO:0003677">
    <property type="term" value="F:DNA binding"/>
    <property type="evidence" value="ECO:0007669"/>
    <property type="project" value="UniProtKB-UniRule"/>
</dbReference>
<evidence type="ECO:0000313" key="6">
    <source>
        <dbReference type="Proteomes" id="UP001170624"/>
    </source>
</evidence>
<keyword evidence="3" id="KW-0472">Membrane</keyword>
<dbReference type="GO" id="GO:0006355">
    <property type="term" value="P:regulation of DNA-templated transcription"/>
    <property type="evidence" value="ECO:0007669"/>
    <property type="project" value="InterPro"/>
</dbReference>
<dbReference type="AlphaFoldDB" id="A0AAW7Y0K0"/>
<evidence type="ECO:0000256" key="2">
    <source>
        <dbReference type="PROSITE-ProRule" id="PRU01091"/>
    </source>
</evidence>
<dbReference type="InterPro" id="IPR001867">
    <property type="entry name" value="OmpR/PhoB-type_DNA-bd"/>
</dbReference>
<dbReference type="CDD" id="cd00383">
    <property type="entry name" value="trans_reg_C"/>
    <property type="match status" value="1"/>
</dbReference>
<evidence type="ECO:0000256" key="3">
    <source>
        <dbReference type="SAM" id="Phobius"/>
    </source>
</evidence>
<dbReference type="EMBL" id="JAUOPU010000004">
    <property type="protein sequence ID" value="MDO6542108.1"/>
    <property type="molecule type" value="Genomic_DNA"/>
</dbReference>